<keyword evidence="2 3" id="KW-0802">TPR repeat</keyword>
<dbReference type="EMBL" id="CP002364">
    <property type="protein sequence ID" value="ADW17741.1"/>
    <property type="molecule type" value="Genomic_DNA"/>
</dbReference>
<name>A0A7U4DP37_DESPD</name>
<feature type="repeat" description="TPR" evidence="3">
    <location>
        <begin position="116"/>
        <end position="149"/>
    </location>
</feature>
<proteinExistence type="predicted"/>
<dbReference type="RefSeq" id="WP_015724282.1">
    <property type="nucleotide sequence ID" value="NC_014972.1"/>
</dbReference>
<keyword evidence="6" id="KW-1185">Reference proteome</keyword>
<dbReference type="InterPro" id="IPR041698">
    <property type="entry name" value="Methyltransf_25"/>
</dbReference>
<dbReference type="Pfam" id="PF13432">
    <property type="entry name" value="TPR_16"/>
    <property type="match status" value="1"/>
</dbReference>
<dbReference type="GO" id="GO:0032259">
    <property type="term" value="P:methylation"/>
    <property type="evidence" value="ECO:0007669"/>
    <property type="project" value="UniProtKB-KW"/>
</dbReference>
<dbReference type="GO" id="GO:0008168">
    <property type="term" value="F:methyltransferase activity"/>
    <property type="evidence" value="ECO:0007669"/>
    <property type="project" value="UniProtKB-KW"/>
</dbReference>
<feature type="domain" description="Methyltransferase" evidence="4">
    <location>
        <begin position="251"/>
        <end position="337"/>
    </location>
</feature>
<dbReference type="AlphaFoldDB" id="A0A7U4DP37"/>
<dbReference type="PANTHER" id="PTHR45586">
    <property type="entry name" value="TPR REPEAT-CONTAINING PROTEIN PA4667"/>
    <property type="match status" value="1"/>
</dbReference>
<dbReference type="PANTHER" id="PTHR45586:SF1">
    <property type="entry name" value="LIPOPOLYSACCHARIDE ASSEMBLY PROTEIN B"/>
    <property type="match status" value="1"/>
</dbReference>
<keyword evidence="1" id="KW-0677">Repeat</keyword>
<dbReference type="CDD" id="cd02440">
    <property type="entry name" value="AdoMet_MTases"/>
    <property type="match status" value="1"/>
</dbReference>
<dbReference type="SMART" id="SM00028">
    <property type="entry name" value="TPR"/>
    <property type="match status" value="5"/>
</dbReference>
<dbReference type="Pfam" id="PF14559">
    <property type="entry name" value="TPR_19"/>
    <property type="match status" value="1"/>
</dbReference>
<evidence type="ECO:0000256" key="2">
    <source>
        <dbReference type="ARBA" id="ARBA00022803"/>
    </source>
</evidence>
<reference evidence="5 6" key="1">
    <citation type="journal article" date="2011" name="Stand. Genomic Sci.">
        <title>Complete genome sequence of Desulfobulbus propionicus type strain (1pr3).</title>
        <authorList>
            <person name="Pagani I."/>
            <person name="Lapidus A."/>
            <person name="Nolan M."/>
            <person name="Lucas S."/>
            <person name="Hammon N."/>
            <person name="Deshpande S."/>
            <person name="Cheng J.F."/>
            <person name="Chertkov O."/>
            <person name="Davenport K."/>
            <person name="Tapia R."/>
            <person name="Han C."/>
            <person name="Goodwin L."/>
            <person name="Pitluck S."/>
            <person name="Liolios K."/>
            <person name="Mavromatis K."/>
            <person name="Ivanova N."/>
            <person name="Mikhailova N."/>
            <person name="Pati A."/>
            <person name="Chen A."/>
            <person name="Palaniappan K."/>
            <person name="Land M."/>
            <person name="Hauser L."/>
            <person name="Chang Y.J."/>
            <person name="Jeffries C.D."/>
            <person name="Detter J.C."/>
            <person name="Brambilla E."/>
            <person name="Kannan K.P."/>
            <person name="Djao O.D."/>
            <person name="Rohde M."/>
            <person name="Pukall R."/>
            <person name="Spring S."/>
            <person name="Goker M."/>
            <person name="Sikorski J."/>
            <person name="Woyke T."/>
            <person name="Bristow J."/>
            <person name="Eisen J.A."/>
            <person name="Markowitz V."/>
            <person name="Hugenholtz P."/>
            <person name="Kyrpides N.C."/>
            <person name="Klenk H.P."/>
        </authorList>
    </citation>
    <scope>NUCLEOTIDE SEQUENCE [LARGE SCALE GENOMIC DNA]</scope>
    <source>
        <strain evidence="6">ATCC 33891 / DSM 2032 / 1pr3</strain>
    </source>
</reference>
<feature type="repeat" description="TPR" evidence="3">
    <location>
        <begin position="82"/>
        <end position="115"/>
    </location>
</feature>
<evidence type="ECO:0000313" key="5">
    <source>
        <dbReference type="EMBL" id="ADW17741.1"/>
    </source>
</evidence>
<evidence type="ECO:0000256" key="3">
    <source>
        <dbReference type="PROSITE-ProRule" id="PRU00339"/>
    </source>
</evidence>
<dbReference type="InterPro" id="IPR051012">
    <property type="entry name" value="CellSynth/LPSAsmb/PSIAsmb"/>
</dbReference>
<dbReference type="Gene3D" id="1.25.40.10">
    <property type="entry name" value="Tetratricopeptide repeat domain"/>
    <property type="match status" value="1"/>
</dbReference>
<sequence>MSTDTPRLPSAETFNRAFALACTAHDAGRLAEAREGYLRLLAAAPRSMLLHYNLGLVQYGLHQFDQALSSFSQAASLGPEDNDVLFNLALCQKETGDLAAAVATYQRILAAAPDHADCLYNLGGCYRTLHDDVQAMACYHRVLAVAPGYHQAANNLAYLYHRAGEIEQAVRYYSQVYESRPDDESVGYMLAALLGVPLDHAPDAYVRGFFDAYAEHFEQSLVEKLGYDNPRCLYECLCACGETRTEYDHGLDLGCGTGLSGLSFKRRVTALDGVDLSPRMLDHAKGKGCYAHLYADSIDHYLHATSETYDLFLATDVFIYVGELLELFTAAQAVARPQALFCFSTEHLEAEGYQLLPTGRFAYSTNYIHAIAAGTGWTVLTRQPTRLRRERDAWINGDLWILRLAPAAV</sequence>
<dbReference type="InterPro" id="IPR019734">
    <property type="entry name" value="TPR_rpt"/>
</dbReference>
<keyword evidence="5" id="KW-0489">Methyltransferase</keyword>
<gene>
    <name evidence="5" type="ordered locus">Despr_1589</name>
</gene>
<dbReference type="Pfam" id="PF13649">
    <property type="entry name" value="Methyltransf_25"/>
    <property type="match status" value="1"/>
</dbReference>
<feature type="repeat" description="TPR" evidence="3">
    <location>
        <begin position="150"/>
        <end position="183"/>
    </location>
</feature>
<protein>
    <submittedName>
        <fullName evidence="5">Methyltransferase type 12</fullName>
    </submittedName>
</protein>
<dbReference type="SUPFAM" id="SSF48452">
    <property type="entry name" value="TPR-like"/>
    <property type="match status" value="1"/>
</dbReference>
<organism evidence="5 6">
    <name type="scientific">Desulfobulbus propionicus (strain ATCC 33891 / DSM 2032 / VKM B-1956 / 1pr3)</name>
    <dbReference type="NCBI Taxonomy" id="577650"/>
    <lineage>
        <taxon>Bacteria</taxon>
        <taxon>Pseudomonadati</taxon>
        <taxon>Thermodesulfobacteriota</taxon>
        <taxon>Desulfobulbia</taxon>
        <taxon>Desulfobulbales</taxon>
        <taxon>Desulfobulbaceae</taxon>
        <taxon>Desulfobulbus</taxon>
    </lineage>
</organism>
<dbReference type="KEGG" id="dpr:Despr_1589"/>
<evidence type="ECO:0000256" key="1">
    <source>
        <dbReference type="ARBA" id="ARBA00022737"/>
    </source>
</evidence>
<dbReference type="Gene3D" id="3.40.50.150">
    <property type="entry name" value="Vaccinia Virus protein VP39"/>
    <property type="match status" value="1"/>
</dbReference>
<dbReference type="SUPFAM" id="SSF53335">
    <property type="entry name" value="S-adenosyl-L-methionine-dependent methyltransferases"/>
    <property type="match status" value="1"/>
</dbReference>
<dbReference type="PROSITE" id="PS50005">
    <property type="entry name" value="TPR"/>
    <property type="match status" value="4"/>
</dbReference>
<keyword evidence="5" id="KW-0808">Transferase</keyword>
<feature type="repeat" description="TPR" evidence="3">
    <location>
        <begin position="48"/>
        <end position="81"/>
    </location>
</feature>
<accession>A0A7U4DP37</accession>
<evidence type="ECO:0000259" key="4">
    <source>
        <dbReference type="Pfam" id="PF13649"/>
    </source>
</evidence>
<evidence type="ECO:0000313" key="6">
    <source>
        <dbReference type="Proteomes" id="UP000006365"/>
    </source>
</evidence>
<dbReference type="Proteomes" id="UP000006365">
    <property type="component" value="Chromosome"/>
</dbReference>
<dbReference type="InterPro" id="IPR029063">
    <property type="entry name" value="SAM-dependent_MTases_sf"/>
</dbReference>
<dbReference type="InterPro" id="IPR011990">
    <property type="entry name" value="TPR-like_helical_dom_sf"/>
</dbReference>